<dbReference type="PANTHER" id="PTHR43461:SF1">
    <property type="entry name" value="TRANSMEMBRANE PROTEIN 256"/>
    <property type="match status" value="1"/>
</dbReference>
<comment type="subcellular location">
    <subcellularLocation>
        <location evidence="1">Membrane</location>
        <topology evidence="1">Multi-pass membrane protein</topology>
    </subcellularLocation>
</comment>
<keyword evidence="3 5" id="KW-1133">Transmembrane helix</keyword>
<gene>
    <name evidence="6" type="ORF">S03H2_17622</name>
</gene>
<dbReference type="GO" id="GO:0005886">
    <property type="term" value="C:plasma membrane"/>
    <property type="evidence" value="ECO:0007669"/>
    <property type="project" value="TreeGrafter"/>
</dbReference>
<organism evidence="6">
    <name type="scientific">marine sediment metagenome</name>
    <dbReference type="NCBI Taxonomy" id="412755"/>
    <lineage>
        <taxon>unclassified sequences</taxon>
        <taxon>metagenomes</taxon>
        <taxon>ecological metagenomes</taxon>
    </lineage>
</organism>
<feature type="transmembrane region" description="Helical" evidence="5">
    <location>
        <begin position="49"/>
        <end position="67"/>
    </location>
</feature>
<keyword evidence="4 5" id="KW-0472">Membrane</keyword>
<reference evidence="6" key="1">
    <citation type="journal article" date="2014" name="Front. Microbiol.">
        <title>High frequency of phylogenetically diverse reductive dehalogenase-homologous genes in deep subseafloor sedimentary metagenomes.</title>
        <authorList>
            <person name="Kawai M."/>
            <person name="Futagami T."/>
            <person name="Toyoda A."/>
            <person name="Takaki Y."/>
            <person name="Nishi S."/>
            <person name="Hori S."/>
            <person name="Arai W."/>
            <person name="Tsubouchi T."/>
            <person name="Morono Y."/>
            <person name="Uchiyama I."/>
            <person name="Ito T."/>
            <person name="Fujiyama A."/>
            <person name="Inagaki F."/>
            <person name="Takami H."/>
        </authorList>
    </citation>
    <scope>NUCLEOTIDE SEQUENCE</scope>
    <source>
        <strain evidence="6">Expedition CK06-06</strain>
    </source>
</reference>
<dbReference type="EMBL" id="BARU01009103">
    <property type="protein sequence ID" value="GAH32845.1"/>
    <property type="molecule type" value="Genomic_DNA"/>
</dbReference>
<evidence type="ECO:0008006" key="7">
    <source>
        <dbReference type="Google" id="ProtNLM"/>
    </source>
</evidence>
<keyword evidence="2 5" id="KW-0812">Transmembrane</keyword>
<evidence type="ECO:0000256" key="4">
    <source>
        <dbReference type="ARBA" id="ARBA00023136"/>
    </source>
</evidence>
<comment type="caution">
    <text evidence="6">The sequence shown here is derived from an EMBL/GenBank/DDBJ whole genome shotgun (WGS) entry which is preliminary data.</text>
</comment>
<dbReference type="InterPro" id="IPR006696">
    <property type="entry name" value="DUF423"/>
</dbReference>
<proteinExistence type="predicted"/>
<name>X1FJY6_9ZZZZ</name>
<evidence type="ECO:0000256" key="3">
    <source>
        <dbReference type="ARBA" id="ARBA00022989"/>
    </source>
</evidence>
<feature type="transmembrane region" description="Helical" evidence="5">
    <location>
        <begin position="74"/>
        <end position="94"/>
    </location>
</feature>
<dbReference type="AlphaFoldDB" id="X1FJY6"/>
<protein>
    <recommendedName>
        <fullName evidence="7">DUF423 domain-containing protein</fullName>
    </recommendedName>
</protein>
<feature type="transmembrane region" description="Helical" evidence="5">
    <location>
        <begin position="100"/>
        <end position="124"/>
    </location>
</feature>
<accession>X1FJY6</accession>
<evidence type="ECO:0000256" key="1">
    <source>
        <dbReference type="ARBA" id="ARBA00004141"/>
    </source>
</evidence>
<feature type="transmembrane region" description="Helical" evidence="5">
    <location>
        <begin position="7"/>
        <end position="29"/>
    </location>
</feature>
<dbReference type="Pfam" id="PF04241">
    <property type="entry name" value="DUF423"/>
    <property type="match status" value="1"/>
</dbReference>
<evidence type="ECO:0000256" key="5">
    <source>
        <dbReference type="SAM" id="Phobius"/>
    </source>
</evidence>
<evidence type="ECO:0000313" key="6">
    <source>
        <dbReference type="EMBL" id="GAH32845.1"/>
    </source>
</evidence>
<evidence type="ECO:0000256" key="2">
    <source>
        <dbReference type="ARBA" id="ARBA00022692"/>
    </source>
</evidence>
<sequence length="127" mass="14187">MDRKNLWLIIGAFNGAFAVLAGAYGAHMIPIDGLYPGSNLVTFQKAVRYQMYHAFALVIVAFLARTIELKMVDISGWLFLIGIILFSGSLYFIVFTGIQWIQFLTPIGGFAFTFGWLGLMYVGFKSK</sequence>
<dbReference type="PANTHER" id="PTHR43461">
    <property type="entry name" value="TRANSMEMBRANE PROTEIN 256"/>
    <property type="match status" value="1"/>
</dbReference>